<evidence type="ECO:0000256" key="3">
    <source>
        <dbReference type="ARBA" id="ARBA00022801"/>
    </source>
</evidence>
<dbReference type="InterPro" id="IPR011604">
    <property type="entry name" value="PDDEXK-like_dom_sf"/>
</dbReference>
<proteinExistence type="predicted"/>
<evidence type="ECO:0000256" key="4">
    <source>
        <dbReference type="ARBA" id="ARBA00022806"/>
    </source>
</evidence>
<gene>
    <name evidence="9" type="ORF">LMF89_04165</name>
</gene>
<organism evidence="9 10">
    <name type="scientific">Pelosinus baikalensis</name>
    <dbReference type="NCBI Taxonomy" id="2892015"/>
    <lineage>
        <taxon>Bacteria</taxon>
        <taxon>Bacillati</taxon>
        <taxon>Bacillota</taxon>
        <taxon>Negativicutes</taxon>
        <taxon>Selenomonadales</taxon>
        <taxon>Sporomusaceae</taxon>
        <taxon>Pelosinus</taxon>
    </lineage>
</organism>
<evidence type="ECO:0000256" key="1">
    <source>
        <dbReference type="ARBA" id="ARBA00022741"/>
    </source>
</evidence>
<evidence type="ECO:0000256" key="2">
    <source>
        <dbReference type="ARBA" id="ARBA00022763"/>
    </source>
</evidence>
<keyword evidence="10" id="KW-1185">Reference proteome</keyword>
<accession>A0ABS8HRU7</accession>
<evidence type="ECO:0000313" key="9">
    <source>
        <dbReference type="EMBL" id="MCC5464559.1"/>
    </source>
</evidence>
<evidence type="ECO:0000259" key="8">
    <source>
        <dbReference type="Pfam" id="PF12705"/>
    </source>
</evidence>
<sequence>MSFLILVAVIILYWWLCSRRKPKLSPYMLEQSLQINVPIPLCGKPDVVWETRDGTLIVGDYKSREKQQVYESEVIQLSVYKLLVERTQKRPVADYGFIHFKNRNMKKVCLMKEKEIIALYYRYWNVIGGEVVAYAANNKNYCRYCSHKHECN</sequence>
<dbReference type="EMBL" id="JAJHJB010000003">
    <property type="protein sequence ID" value="MCC5464559.1"/>
    <property type="molecule type" value="Genomic_DNA"/>
</dbReference>
<keyword evidence="1" id="KW-0547">Nucleotide-binding</keyword>
<dbReference type="Gene3D" id="3.90.320.10">
    <property type="match status" value="1"/>
</dbReference>
<dbReference type="InterPro" id="IPR038726">
    <property type="entry name" value="PDDEXK_AddAB-type"/>
</dbReference>
<evidence type="ECO:0000256" key="5">
    <source>
        <dbReference type="ARBA" id="ARBA00022840"/>
    </source>
</evidence>
<dbReference type="RefSeq" id="WP_229533991.1">
    <property type="nucleotide sequence ID" value="NZ_JAJHJB010000003.1"/>
</dbReference>
<dbReference type="Proteomes" id="UP001165492">
    <property type="component" value="Unassembled WGS sequence"/>
</dbReference>
<keyword evidence="4" id="KW-0347">Helicase</keyword>
<keyword evidence="3" id="KW-0378">Hydrolase</keyword>
<protein>
    <submittedName>
        <fullName evidence="9">PD-(D/E)XK nuclease family protein</fullName>
    </submittedName>
</protein>
<reference evidence="9" key="1">
    <citation type="submission" date="2021-11" db="EMBL/GenBank/DDBJ databases">
        <title>Description of a new species Pelosinus isolated from the bottom sediments of Lake Baikal.</title>
        <authorList>
            <person name="Zakharyuk A."/>
        </authorList>
    </citation>
    <scope>NUCLEOTIDE SEQUENCE</scope>
    <source>
        <strain evidence="9">Bkl1</strain>
    </source>
</reference>
<evidence type="ECO:0000256" key="7">
    <source>
        <dbReference type="ARBA" id="ARBA00023204"/>
    </source>
</evidence>
<feature type="domain" description="PD-(D/E)XK endonuclease-like" evidence="8">
    <location>
        <begin position="19"/>
        <end position="152"/>
    </location>
</feature>
<comment type="caution">
    <text evidence="9">The sequence shown here is derived from an EMBL/GenBank/DDBJ whole genome shotgun (WGS) entry which is preliminary data.</text>
</comment>
<evidence type="ECO:0000313" key="10">
    <source>
        <dbReference type="Proteomes" id="UP001165492"/>
    </source>
</evidence>
<keyword evidence="2" id="KW-0227">DNA damage</keyword>
<keyword evidence="5" id="KW-0067">ATP-binding</keyword>
<dbReference type="Pfam" id="PF12705">
    <property type="entry name" value="PDDEXK_1"/>
    <property type="match status" value="1"/>
</dbReference>
<evidence type="ECO:0000256" key="6">
    <source>
        <dbReference type="ARBA" id="ARBA00023125"/>
    </source>
</evidence>
<keyword evidence="7" id="KW-0234">DNA repair</keyword>
<name>A0ABS8HRU7_9FIRM</name>
<keyword evidence="6" id="KW-0238">DNA-binding</keyword>